<evidence type="ECO:0000313" key="3">
    <source>
        <dbReference type="Proteomes" id="UP001165368"/>
    </source>
</evidence>
<dbReference type="RefSeq" id="WP_237822580.1">
    <property type="nucleotide sequence ID" value="NZ_JAKLTQ010000013.1"/>
</dbReference>
<evidence type="ECO:0008006" key="4">
    <source>
        <dbReference type="Google" id="ProtNLM"/>
    </source>
</evidence>
<keyword evidence="3" id="KW-1185">Reference proteome</keyword>
<sequence length="99" mass="10490">MTNPAEEPTVLPDVQDADRFEQQLPVSPDEDGMLDAETPGPLEGSEADRMEQRLPETPPAGRGIPPSGQPEEGSEADRIEQATGIPGADDEDYPYGSAG</sequence>
<feature type="region of interest" description="Disordered" evidence="1">
    <location>
        <begin position="1"/>
        <end position="99"/>
    </location>
</feature>
<accession>A0ABS9L9H3</accession>
<reference evidence="2" key="1">
    <citation type="submission" date="2022-01" db="EMBL/GenBank/DDBJ databases">
        <authorList>
            <person name="Jo J.-H."/>
            <person name="Im W.-T."/>
        </authorList>
    </citation>
    <scope>NUCLEOTIDE SEQUENCE</scope>
    <source>
        <strain evidence="2">I2-34</strain>
    </source>
</reference>
<proteinExistence type="predicted"/>
<dbReference type="Proteomes" id="UP001165368">
    <property type="component" value="Unassembled WGS sequence"/>
</dbReference>
<gene>
    <name evidence="2" type="ORF">LVY72_15745</name>
</gene>
<comment type="caution">
    <text evidence="2">The sequence shown here is derived from an EMBL/GenBank/DDBJ whole genome shotgun (WGS) entry which is preliminary data.</text>
</comment>
<evidence type="ECO:0000313" key="2">
    <source>
        <dbReference type="EMBL" id="MCG2623351.1"/>
    </source>
</evidence>
<protein>
    <recommendedName>
        <fullName evidence="4">Sugar ABC transporter ATPase</fullName>
    </recommendedName>
</protein>
<name>A0ABS9L9H3_9MICC</name>
<dbReference type="EMBL" id="JAKLTQ010000013">
    <property type="protein sequence ID" value="MCG2623351.1"/>
    <property type="molecule type" value="Genomic_DNA"/>
</dbReference>
<organism evidence="2 3">
    <name type="scientific">Arthrobacter hankyongi</name>
    <dbReference type="NCBI Taxonomy" id="2904801"/>
    <lineage>
        <taxon>Bacteria</taxon>
        <taxon>Bacillati</taxon>
        <taxon>Actinomycetota</taxon>
        <taxon>Actinomycetes</taxon>
        <taxon>Micrococcales</taxon>
        <taxon>Micrococcaceae</taxon>
        <taxon>Arthrobacter</taxon>
    </lineage>
</organism>
<evidence type="ECO:0000256" key="1">
    <source>
        <dbReference type="SAM" id="MobiDB-lite"/>
    </source>
</evidence>